<evidence type="ECO:0000313" key="7">
    <source>
        <dbReference type="EMBL" id="SDB89603.1"/>
    </source>
</evidence>
<dbReference type="GO" id="GO:0016020">
    <property type="term" value="C:membrane"/>
    <property type="evidence" value="ECO:0007669"/>
    <property type="project" value="UniProtKB-SubCell"/>
</dbReference>
<evidence type="ECO:0000313" key="8">
    <source>
        <dbReference type="Proteomes" id="UP000242501"/>
    </source>
</evidence>
<keyword evidence="8" id="KW-1185">Reference proteome</keyword>
<gene>
    <name evidence="7" type="ORF">SAMN05421733_10421</name>
</gene>
<dbReference type="Proteomes" id="UP000242501">
    <property type="component" value="Unassembled WGS sequence"/>
</dbReference>
<evidence type="ECO:0000256" key="4">
    <source>
        <dbReference type="ARBA" id="ARBA00022989"/>
    </source>
</evidence>
<dbReference type="OrthoDB" id="8113193at2"/>
<evidence type="ECO:0000256" key="5">
    <source>
        <dbReference type="ARBA" id="ARBA00023136"/>
    </source>
</evidence>
<protein>
    <submittedName>
        <fullName evidence="7">Predicted PurR-regulated permease PerM</fullName>
    </submittedName>
</protein>
<comment type="subcellular location">
    <subcellularLocation>
        <location evidence="1">Membrane</location>
        <topology evidence="1">Multi-pass membrane protein</topology>
    </subcellularLocation>
</comment>
<dbReference type="STRING" id="1219383.SAMN05421733_10421"/>
<organism evidence="7 8">
    <name type="scientific">Acinetobacter boissieri</name>
    <dbReference type="NCBI Taxonomy" id="1219383"/>
    <lineage>
        <taxon>Bacteria</taxon>
        <taxon>Pseudomonadati</taxon>
        <taxon>Pseudomonadota</taxon>
        <taxon>Gammaproteobacteria</taxon>
        <taxon>Moraxellales</taxon>
        <taxon>Moraxellaceae</taxon>
        <taxon>Acinetobacter</taxon>
    </lineage>
</organism>
<feature type="transmembrane region" description="Helical" evidence="6">
    <location>
        <begin position="305"/>
        <end position="331"/>
    </location>
</feature>
<dbReference type="Pfam" id="PF01594">
    <property type="entry name" value="AI-2E_transport"/>
    <property type="match status" value="1"/>
</dbReference>
<name>A0A1G6H636_9GAMM</name>
<dbReference type="InterPro" id="IPR002549">
    <property type="entry name" value="AI-2E-like"/>
</dbReference>
<feature type="transmembrane region" description="Helical" evidence="6">
    <location>
        <begin position="259"/>
        <end position="281"/>
    </location>
</feature>
<feature type="transmembrane region" description="Helical" evidence="6">
    <location>
        <begin position="209"/>
        <end position="228"/>
    </location>
</feature>
<evidence type="ECO:0000256" key="3">
    <source>
        <dbReference type="ARBA" id="ARBA00022692"/>
    </source>
</evidence>
<feature type="transmembrane region" description="Helical" evidence="6">
    <location>
        <begin position="234"/>
        <end position="252"/>
    </location>
</feature>
<reference evidence="8" key="1">
    <citation type="submission" date="2016-09" db="EMBL/GenBank/DDBJ databases">
        <authorList>
            <person name="Varghese N."/>
            <person name="Submissions S."/>
        </authorList>
    </citation>
    <scope>NUCLEOTIDE SEQUENCE [LARGE SCALE GENOMIC DNA]</scope>
    <source>
        <strain evidence="8">ANC 4422</strain>
    </source>
</reference>
<feature type="transmembrane region" description="Helical" evidence="6">
    <location>
        <begin position="12"/>
        <end position="40"/>
    </location>
</feature>
<evidence type="ECO:0000256" key="6">
    <source>
        <dbReference type="SAM" id="Phobius"/>
    </source>
</evidence>
<comment type="similarity">
    <text evidence="2">Belongs to the autoinducer-2 exporter (AI-2E) (TC 2.A.86) family.</text>
</comment>
<feature type="transmembrane region" description="Helical" evidence="6">
    <location>
        <begin position="61"/>
        <end position="83"/>
    </location>
</feature>
<feature type="transmembrane region" description="Helical" evidence="6">
    <location>
        <begin position="151"/>
        <end position="170"/>
    </location>
</feature>
<dbReference type="RefSeq" id="WP_092747311.1">
    <property type="nucleotide sequence ID" value="NZ_FMYL01000004.1"/>
</dbReference>
<dbReference type="EMBL" id="FMYL01000004">
    <property type="protein sequence ID" value="SDB89603.1"/>
    <property type="molecule type" value="Genomic_DNA"/>
</dbReference>
<accession>A0A1G6H636</accession>
<dbReference type="AlphaFoldDB" id="A0A1G6H636"/>
<sequence>MSLFTDRQAHIASYIVIIIALTALIPLHLLASFFAGFLIYEIIHSLNKMIEPYTKSSKTKLILSIVLSVTIIALLVLAITSLVNFTLSDLQGHHGLDGFNAQIDKTLINIQQEIAKFLPSYIPNNISDLKNNFMELIKNNIQAVRSAGTDFLHNIATTFIGLIIGILVSVQTNNSKATQPQPAFKVALTARITHLGDSFRNVVFAQIKISFINTVLFVIFSLVILPLFHVHLPFEKTLCLLTFVFGLIPIAGNLLSNSLIVLAGLTISLPVASVCLVYLVLIHKLEYFINAQIIGTKIKAKAWEVLLAMLIFESIFGIGGLIVAPIFYAYIKQELTVLKMI</sequence>
<evidence type="ECO:0000256" key="2">
    <source>
        <dbReference type="ARBA" id="ARBA00009773"/>
    </source>
</evidence>
<keyword evidence="5 6" id="KW-0472">Membrane</keyword>
<keyword evidence="4 6" id="KW-1133">Transmembrane helix</keyword>
<proteinExistence type="inferred from homology"/>
<evidence type="ECO:0000256" key="1">
    <source>
        <dbReference type="ARBA" id="ARBA00004141"/>
    </source>
</evidence>
<keyword evidence="3 6" id="KW-0812">Transmembrane</keyword>